<dbReference type="Gene3D" id="1.20.120.910">
    <property type="entry name" value="DksA, coiled-coil domain"/>
    <property type="match status" value="1"/>
</dbReference>
<keyword evidence="3" id="KW-0862">Zinc</keyword>
<name>A0A1F7UMK5_9BACT</name>
<sequence length="116" mass="13487">MAFVSSDQLQNVWLANVKRAYDEVYQRYHVTAESVPHQLPLRWRLVRMERAMQLIHDDKAIRGMCITCGDLVPEARLLLFPESVWCVACVGAYETERRGDGKYPWKLRPDVPAVVR</sequence>
<protein>
    <recommendedName>
        <fullName evidence="5">Zinc finger DksA/TraR C4-type domain-containing protein</fullName>
    </recommendedName>
</protein>
<evidence type="ECO:0000256" key="1">
    <source>
        <dbReference type="ARBA" id="ARBA00022723"/>
    </source>
</evidence>
<dbReference type="InterPro" id="IPR000962">
    <property type="entry name" value="Znf_DskA_TraR"/>
</dbReference>
<evidence type="ECO:0000313" key="7">
    <source>
        <dbReference type="Proteomes" id="UP000176603"/>
    </source>
</evidence>
<feature type="domain" description="Zinc finger DksA/TraR C4-type" evidence="5">
    <location>
        <begin position="62"/>
        <end position="94"/>
    </location>
</feature>
<evidence type="ECO:0000256" key="4">
    <source>
        <dbReference type="PROSITE-ProRule" id="PRU00510"/>
    </source>
</evidence>
<gene>
    <name evidence="6" type="ORF">A3E39_00140</name>
</gene>
<evidence type="ECO:0000256" key="2">
    <source>
        <dbReference type="ARBA" id="ARBA00022771"/>
    </source>
</evidence>
<dbReference type="EMBL" id="MGEH01000007">
    <property type="protein sequence ID" value="OGL79516.1"/>
    <property type="molecule type" value="Genomic_DNA"/>
</dbReference>
<dbReference type="AlphaFoldDB" id="A0A1F7UMK5"/>
<dbReference type="Pfam" id="PF01258">
    <property type="entry name" value="zf-dskA_traR"/>
    <property type="match status" value="1"/>
</dbReference>
<evidence type="ECO:0000313" key="6">
    <source>
        <dbReference type="EMBL" id="OGL79516.1"/>
    </source>
</evidence>
<dbReference type="PROSITE" id="PS51128">
    <property type="entry name" value="ZF_DKSA_2"/>
    <property type="match status" value="1"/>
</dbReference>
<proteinExistence type="predicted"/>
<dbReference type="Proteomes" id="UP000176603">
    <property type="component" value="Unassembled WGS sequence"/>
</dbReference>
<evidence type="ECO:0000259" key="5">
    <source>
        <dbReference type="Pfam" id="PF01258"/>
    </source>
</evidence>
<dbReference type="GO" id="GO:0008270">
    <property type="term" value="F:zinc ion binding"/>
    <property type="evidence" value="ECO:0007669"/>
    <property type="project" value="UniProtKB-KW"/>
</dbReference>
<feature type="zinc finger region" description="dksA C4-type" evidence="4">
    <location>
        <begin position="65"/>
        <end position="89"/>
    </location>
</feature>
<dbReference type="SUPFAM" id="SSF57716">
    <property type="entry name" value="Glucocorticoid receptor-like (DNA-binding domain)"/>
    <property type="match status" value="1"/>
</dbReference>
<dbReference type="STRING" id="1802399.A3E39_00140"/>
<evidence type="ECO:0000256" key="3">
    <source>
        <dbReference type="ARBA" id="ARBA00022833"/>
    </source>
</evidence>
<organism evidence="6 7">
    <name type="scientific">Candidatus Uhrbacteria bacterium RIFCSPHIGHO2_12_FULL_60_25</name>
    <dbReference type="NCBI Taxonomy" id="1802399"/>
    <lineage>
        <taxon>Bacteria</taxon>
        <taxon>Candidatus Uhriibacteriota</taxon>
    </lineage>
</organism>
<accession>A0A1F7UMK5</accession>
<keyword evidence="1" id="KW-0479">Metal-binding</keyword>
<keyword evidence="2" id="KW-0863">Zinc-finger</keyword>
<comment type="caution">
    <text evidence="6">The sequence shown here is derived from an EMBL/GenBank/DDBJ whole genome shotgun (WGS) entry which is preliminary data.</text>
</comment>
<reference evidence="6 7" key="1">
    <citation type="journal article" date="2016" name="Nat. Commun.">
        <title>Thousands of microbial genomes shed light on interconnected biogeochemical processes in an aquifer system.</title>
        <authorList>
            <person name="Anantharaman K."/>
            <person name="Brown C.T."/>
            <person name="Hug L.A."/>
            <person name="Sharon I."/>
            <person name="Castelle C.J."/>
            <person name="Probst A.J."/>
            <person name="Thomas B.C."/>
            <person name="Singh A."/>
            <person name="Wilkins M.J."/>
            <person name="Karaoz U."/>
            <person name="Brodie E.L."/>
            <person name="Williams K.H."/>
            <person name="Hubbard S.S."/>
            <person name="Banfield J.F."/>
        </authorList>
    </citation>
    <scope>NUCLEOTIDE SEQUENCE [LARGE SCALE GENOMIC DNA]</scope>
</reference>